<keyword evidence="1" id="KW-0472">Membrane</keyword>
<evidence type="ECO:0000256" key="1">
    <source>
        <dbReference type="SAM" id="Phobius"/>
    </source>
</evidence>
<comment type="caution">
    <text evidence="2">The sequence shown here is derived from an EMBL/GenBank/DDBJ whole genome shotgun (WGS) entry which is preliminary data.</text>
</comment>
<sequence>MKKKHSQNVMTIFMICATVLVMVLHFINCSKGRKTGRSIKKVAVIRPFSPKEVLSADGLSFQSWDLFPPCDQESNLQLDITYDLILSYSQTYNGTDNVSKEADKFTLSLIEDFHTFQWSKCFNRIERIEMNIPANRDVYTPSKTDDPLWVNGPNQQFRQNMKIVRGLDEDYPHMNYDYALILESDVVAIKANWLVDFVDEANEKNFSILGSKYVGRAWNGFRKSLPIALQHHINGNAMYNLRHPMTSFLFDQLEQERNSVFNAIPYDYRISQILTQGFLGIEAQLPLDVIVADERKYYSHLNRNATRKFKKAWDMYATKDGNNVVRQSKIIQNFVGSPLLPRDRQKINSSLIHGAKLYSDWHSNPKKITLLVSEWYDEMALNLVKDINESDHPFADVKVVVPKDLAWQSSNNVHRLKLDTPITVERRKRKSDKVDLCNIQIQNDWVMITNSYHTIQQHVDLAFNTKGKLVIPISRPKLNDCMSNISCRRTFEIMKKIFGENELQLVSNDDVLFRTEYLHEFCSHLSSETIDRVQINEKDIATHYLAYLRSSDLLEEYYEAVDMPGFHNFKLLANHSDVTSTVYGESLLSRKLLTQNGENISFDIFPQVQESQNHCLHRHLIQ</sequence>
<dbReference type="AlphaFoldDB" id="A0AAD3H3H4"/>
<protein>
    <submittedName>
        <fullName evidence="2">Uncharacterized protein</fullName>
    </submittedName>
</protein>
<keyword evidence="1" id="KW-1133">Transmembrane helix</keyword>
<proteinExistence type="predicted"/>
<evidence type="ECO:0000313" key="2">
    <source>
        <dbReference type="EMBL" id="GFH48723.1"/>
    </source>
</evidence>
<name>A0AAD3H3H4_9STRA</name>
<evidence type="ECO:0000313" key="3">
    <source>
        <dbReference type="Proteomes" id="UP001054902"/>
    </source>
</evidence>
<dbReference type="Proteomes" id="UP001054902">
    <property type="component" value="Unassembled WGS sequence"/>
</dbReference>
<organism evidence="2 3">
    <name type="scientific">Chaetoceros tenuissimus</name>
    <dbReference type="NCBI Taxonomy" id="426638"/>
    <lineage>
        <taxon>Eukaryota</taxon>
        <taxon>Sar</taxon>
        <taxon>Stramenopiles</taxon>
        <taxon>Ochrophyta</taxon>
        <taxon>Bacillariophyta</taxon>
        <taxon>Coscinodiscophyceae</taxon>
        <taxon>Chaetocerotophycidae</taxon>
        <taxon>Chaetocerotales</taxon>
        <taxon>Chaetocerotaceae</taxon>
        <taxon>Chaetoceros</taxon>
    </lineage>
</organism>
<feature type="transmembrane region" description="Helical" evidence="1">
    <location>
        <begin position="9"/>
        <end position="27"/>
    </location>
</feature>
<dbReference type="EMBL" id="BLLK01000029">
    <property type="protein sequence ID" value="GFH48723.1"/>
    <property type="molecule type" value="Genomic_DNA"/>
</dbReference>
<keyword evidence="1" id="KW-0812">Transmembrane</keyword>
<accession>A0AAD3H3H4</accession>
<gene>
    <name evidence="2" type="ORF">CTEN210_05199</name>
</gene>
<reference evidence="2 3" key="1">
    <citation type="journal article" date="2021" name="Sci. Rep.">
        <title>The genome of the diatom Chaetoceros tenuissimus carries an ancient integrated fragment of an extant virus.</title>
        <authorList>
            <person name="Hongo Y."/>
            <person name="Kimura K."/>
            <person name="Takaki Y."/>
            <person name="Yoshida Y."/>
            <person name="Baba S."/>
            <person name="Kobayashi G."/>
            <person name="Nagasaki K."/>
            <person name="Hano T."/>
            <person name="Tomaru Y."/>
        </authorList>
    </citation>
    <scope>NUCLEOTIDE SEQUENCE [LARGE SCALE GENOMIC DNA]</scope>
    <source>
        <strain evidence="2 3">NIES-3715</strain>
    </source>
</reference>
<keyword evidence="3" id="KW-1185">Reference proteome</keyword>